<keyword evidence="3" id="KW-0808">Transferase</keyword>
<dbReference type="Pfam" id="PF14792">
    <property type="entry name" value="DNA_pol_B_palm"/>
    <property type="match status" value="1"/>
</dbReference>
<dbReference type="InterPro" id="IPR022312">
    <property type="entry name" value="DNA_pol_X"/>
</dbReference>
<dbReference type="Pfam" id="PF14791">
    <property type="entry name" value="DNA_pol_B_thumb"/>
    <property type="match status" value="1"/>
</dbReference>
<dbReference type="InterPro" id="IPR002008">
    <property type="entry name" value="DNA_pol_X_beta-like"/>
</dbReference>
<dbReference type="PROSITE" id="PS50160">
    <property type="entry name" value="DNA_LIGASE_A3"/>
    <property type="match status" value="1"/>
</dbReference>
<dbReference type="InterPro" id="IPR012340">
    <property type="entry name" value="NA-bd_OB-fold"/>
</dbReference>
<dbReference type="GO" id="GO:0005524">
    <property type="term" value="F:ATP binding"/>
    <property type="evidence" value="ECO:0007669"/>
    <property type="project" value="InterPro"/>
</dbReference>
<dbReference type="InterPro" id="IPR029319">
    <property type="entry name" value="DNA_ligase_OB"/>
</dbReference>
<dbReference type="Gene3D" id="3.30.1490.70">
    <property type="match status" value="1"/>
</dbReference>
<dbReference type="AlphaFoldDB" id="A0A6C0F8U8"/>
<organism evidence="9">
    <name type="scientific">viral metagenome</name>
    <dbReference type="NCBI Taxonomy" id="1070528"/>
    <lineage>
        <taxon>unclassified sequences</taxon>
        <taxon>metagenomes</taxon>
        <taxon>organismal metagenomes</taxon>
    </lineage>
</organism>
<dbReference type="SUPFAM" id="SSF81301">
    <property type="entry name" value="Nucleotidyltransferase"/>
    <property type="match status" value="1"/>
</dbReference>
<dbReference type="InterPro" id="IPR043519">
    <property type="entry name" value="NT_sf"/>
</dbReference>
<dbReference type="PRINTS" id="PR00870">
    <property type="entry name" value="DNAPOLXBETA"/>
</dbReference>
<dbReference type="PRINTS" id="PR00869">
    <property type="entry name" value="DNAPOLX"/>
</dbReference>
<dbReference type="InterPro" id="IPR016059">
    <property type="entry name" value="DNA_ligase_ATP-dep_CS"/>
</dbReference>
<dbReference type="CDD" id="cd08041">
    <property type="entry name" value="OBF_kDNA_ligase_like"/>
    <property type="match status" value="1"/>
</dbReference>
<keyword evidence="6" id="KW-0227">DNA damage</keyword>
<dbReference type="Gene3D" id="2.40.50.140">
    <property type="entry name" value="Nucleic acid-binding proteins"/>
    <property type="match status" value="1"/>
</dbReference>
<sequence length="682" mass="76514">MPTRVFPENAQLVQENSKQYIIFPKGGTGVMLADKLYHTTGDKAGQRVKLTEKLLNQFSCTQPGQGWYASEKFDGLRGIWTGQELVARPSKDKDGNMKGKVFTEVPSWFKDALPRGVSLDGEIWMGRGKFQQVAGLSNLKVSKKQTADDISKLWKNVKFMIFDCPSDTGPFRERMQRLTTLVDGLRSQWQSNNGDLEFPVEIISNYLVKDDDFLMKLYHKLTEAGAEGLMLRGPNNLYETKRSKMLLKMKVQDDAEAVVLEYLPGTGKYNRTSSSSSYFMLGALKCKMANGVEFNIGTGLTDEIRLNYWDEEYSHHIPIGGTVNFSYMELTDEGIPRHPAYRGVRTDVTINPSVPDDGDYSELINTCLRDISDSVRSSRESNYAFKVAKYNKAIAAFKNAERISSVADALQALRDSGEKLEKENPEKPTSSILKKVEEIIKTGACAEANRARNNPRNKAVRELTKIQQVGEAKAVKLYEEFSIQTPEELLENQLAFATLTDAQKLGLQFLRDLSHKIPRSEMDQWNAALGEIATGVMTGSYRRNKCESGDVDYMLCGGDKVISTFVAKLEKSEKVEVLGAFCKGEAQWQGVAKLRKRGSLARHVDIFCYPKETIGYAILHATGSGNFNISCRQRAIDKGYSLSQYGLTPKPKELKLRGPPEEDERKILEFIGVGYVEPQDRV</sequence>
<proteinExistence type="predicted"/>
<dbReference type="InterPro" id="IPR002054">
    <property type="entry name" value="DNA-dir_DNA_pol_X"/>
</dbReference>
<dbReference type="InterPro" id="IPR028207">
    <property type="entry name" value="DNA_pol_B_palm_palm"/>
</dbReference>
<dbReference type="InterPro" id="IPR029398">
    <property type="entry name" value="PolB_thumb"/>
</dbReference>
<keyword evidence="2" id="KW-0436">Ligase</keyword>
<dbReference type="Gene3D" id="1.10.150.20">
    <property type="entry name" value="5' to 3' exonuclease, C-terminal subdomain"/>
    <property type="match status" value="1"/>
</dbReference>
<dbReference type="InterPro" id="IPR050326">
    <property type="entry name" value="NAD_dep_DNA_ligaseB"/>
</dbReference>
<dbReference type="NCBIfam" id="NF006592">
    <property type="entry name" value="PRK09125.1"/>
    <property type="match status" value="1"/>
</dbReference>
<evidence type="ECO:0000256" key="2">
    <source>
        <dbReference type="ARBA" id="ARBA00022598"/>
    </source>
</evidence>
<evidence type="ECO:0000256" key="5">
    <source>
        <dbReference type="ARBA" id="ARBA00022705"/>
    </source>
</evidence>
<reference evidence="9" key="1">
    <citation type="journal article" date="2020" name="Nature">
        <title>Giant virus diversity and host interactions through global metagenomics.</title>
        <authorList>
            <person name="Schulz F."/>
            <person name="Roux S."/>
            <person name="Paez-Espino D."/>
            <person name="Jungbluth S."/>
            <person name="Walsh D.A."/>
            <person name="Denef V.J."/>
            <person name="McMahon K.D."/>
            <person name="Konstantinidis K.T."/>
            <person name="Eloe-Fadrosh E.A."/>
            <person name="Kyrpides N.C."/>
            <person name="Woyke T."/>
        </authorList>
    </citation>
    <scope>NUCLEOTIDE SEQUENCE</scope>
    <source>
        <strain evidence="9">GVMAG-S-ERX556101-89</strain>
    </source>
</reference>
<dbReference type="InterPro" id="IPR037160">
    <property type="entry name" value="DNA_Pol_thumb_sf"/>
</dbReference>
<evidence type="ECO:0000256" key="7">
    <source>
        <dbReference type="ARBA" id="ARBA00023204"/>
    </source>
</evidence>
<keyword evidence="4" id="KW-0548">Nucleotidyltransferase</keyword>
<dbReference type="PROSITE" id="PS00333">
    <property type="entry name" value="DNA_LIGASE_A2"/>
    <property type="match status" value="1"/>
</dbReference>
<name>A0A6C0F8U8_9ZZZZ</name>
<dbReference type="Gene3D" id="3.30.460.10">
    <property type="entry name" value="Beta Polymerase, domain 2"/>
    <property type="match status" value="1"/>
</dbReference>
<dbReference type="GO" id="GO:0006281">
    <property type="term" value="P:DNA repair"/>
    <property type="evidence" value="ECO:0007669"/>
    <property type="project" value="UniProtKB-KW"/>
</dbReference>
<dbReference type="Gene3D" id="3.30.210.10">
    <property type="entry name" value="DNA polymerase, thumb domain"/>
    <property type="match status" value="1"/>
</dbReference>
<dbReference type="PANTHER" id="PTHR47810">
    <property type="entry name" value="DNA LIGASE"/>
    <property type="match status" value="1"/>
</dbReference>
<dbReference type="Gene3D" id="3.30.470.30">
    <property type="entry name" value="DNA ligase/mRNA capping enzyme"/>
    <property type="match status" value="1"/>
</dbReference>
<dbReference type="SMART" id="SM00483">
    <property type="entry name" value="POLXc"/>
    <property type="match status" value="1"/>
</dbReference>
<evidence type="ECO:0000256" key="3">
    <source>
        <dbReference type="ARBA" id="ARBA00022679"/>
    </source>
</evidence>
<comment type="cofactor">
    <cofactor evidence="1">
        <name>a divalent metal cation</name>
        <dbReference type="ChEBI" id="CHEBI:60240"/>
    </cofactor>
</comment>
<keyword evidence="5" id="KW-0235">DNA replication</keyword>
<dbReference type="GO" id="GO:0003887">
    <property type="term" value="F:DNA-directed DNA polymerase activity"/>
    <property type="evidence" value="ECO:0007669"/>
    <property type="project" value="InterPro"/>
</dbReference>
<accession>A0A6C0F8U8</accession>
<dbReference type="SUPFAM" id="SSF50249">
    <property type="entry name" value="Nucleic acid-binding proteins"/>
    <property type="match status" value="1"/>
</dbReference>
<evidence type="ECO:0000256" key="6">
    <source>
        <dbReference type="ARBA" id="ARBA00022763"/>
    </source>
</evidence>
<evidence type="ECO:0000256" key="1">
    <source>
        <dbReference type="ARBA" id="ARBA00001968"/>
    </source>
</evidence>
<evidence type="ECO:0000259" key="8">
    <source>
        <dbReference type="PROSITE" id="PS50160"/>
    </source>
</evidence>
<dbReference type="EMBL" id="MN738829">
    <property type="protein sequence ID" value="QHT38266.1"/>
    <property type="molecule type" value="Genomic_DNA"/>
</dbReference>
<dbReference type="GO" id="GO:0003677">
    <property type="term" value="F:DNA binding"/>
    <property type="evidence" value="ECO:0007669"/>
    <property type="project" value="InterPro"/>
</dbReference>
<dbReference type="SUPFAM" id="SSF56091">
    <property type="entry name" value="DNA ligase/mRNA capping enzyme, catalytic domain"/>
    <property type="match status" value="1"/>
</dbReference>
<evidence type="ECO:0000313" key="9">
    <source>
        <dbReference type="EMBL" id="QHT38266.1"/>
    </source>
</evidence>
<dbReference type="PANTHER" id="PTHR47810:SF1">
    <property type="entry name" value="DNA LIGASE B"/>
    <property type="match status" value="1"/>
</dbReference>
<dbReference type="Pfam" id="PF01068">
    <property type="entry name" value="DNA_ligase_A_M"/>
    <property type="match status" value="1"/>
</dbReference>
<dbReference type="GO" id="GO:0006310">
    <property type="term" value="P:DNA recombination"/>
    <property type="evidence" value="ECO:0007669"/>
    <property type="project" value="InterPro"/>
</dbReference>
<feature type="domain" description="ATP-dependent DNA ligase family profile" evidence="8">
    <location>
        <begin position="170"/>
        <end position="285"/>
    </location>
</feature>
<dbReference type="InterPro" id="IPR012310">
    <property type="entry name" value="DNA_ligase_ATP-dep_cent"/>
</dbReference>
<dbReference type="GO" id="GO:0003910">
    <property type="term" value="F:DNA ligase (ATP) activity"/>
    <property type="evidence" value="ECO:0007669"/>
    <property type="project" value="InterPro"/>
</dbReference>
<dbReference type="GO" id="GO:0006260">
    <property type="term" value="P:DNA replication"/>
    <property type="evidence" value="ECO:0007669"/>
    <property type="project" value="UniProtKB-KW"/>
</dbReference>
<protein>
    <recommendedName>
        <fullName evidence="8">ATP-dependent DNA ligase family profile domain-containing protein</fullName>
    </recommendedName>
</protein>
<keyword evidence="7" id="KW-0234">DNA repair</keyword>
<dbReference type="CDD" id="cd07896">
    <property type="entry name" value="Adenylation_kDNA_ligase_like"/>
    <property type="match status" value="1"/>
</dbReference>
<dbReference type="Pfam" id="PF14743">
    <property type="entry name" value="DNA_ligase_OB_2"/>
    <property type="match status" value="1"/>
</dbReference>
<evidence type="ECO:0000256" key="4">
    <source>
        <dbReference type="ARBA" id="ARBA00022695"/>
    </source>
</evidence>